<organism evidence="2 3">
    <name type="scientific">Reticulomyxa filosa</name>
    <dbReference type="NCBI Taxonomy" id="46433"/>
    <lineage>
        <taxon>Eukaryota</taxon>
        <taxon>Sar</taxon>
        <taxon>Rhizaria</taxon>
        <taxon>Retaria</taxon>
        <taxon>Foraminifera</taxon>
        <taxon>Monothalamids</taxon>
        <taxon>Reticulomyxidae</taxon>
        <taxon>Reticulomyxa</taxon>
    </lineage>
</organism>
<reference evidence="2 3" key="1">
    <citation type="journal article" date="2013" name="Curr. Biol.">
        <title>The Genome of the Foraminiferan Reticulomyxa filosa.</title>
        <authorList>
            <person name="Glockner G."/>
            <person name="Hulsmann N."/>
            <person name="Schleicher M."/>
            <person name="Noegel A.A."/>
            <person name="Eichinger L."/>
            <person name="Gallinger C."/>
            <person name="Pawlowski J."/>
            <person name="Sierra R."/>
            <person name="Euteneuer U."/>
            <person name="Pillet L."/>
            <person name="Moustafa A."/>
            <person name="Platzer M."/>
            <person name="Groth M."/>
            <person name="Szafranski K."/>
            <person name="Schliwa M."/>
        </authorList>
    </citation>
    <scope>NUCLEOTIDE SEQUENCE [LARGE SCALE GENOMIC DNA]</scope>
</reference>
<keyword evidence="3" id="KW-1185">Reference proteome</keyword>
<proteinExistence type="predicted"/>
<accession>X6NYF8</accession>
<gene>
    <name evidence="2" type="ORF">RFI_05766</name>
</gene>
<keyword evidence="1" id="KW-0472">Membrane</keyword>
<evidence type="ECO:0000313" key="2">
    <source>
        <dbReference type="EMBL" id="ETO31355.1"/>
    </source>
</evidence>
<dbReference type="Proteomes" id="UP000023152">
    <property type="component" value="Unassembled WGS sequence"/>
</dbReference>
<comment type="caution">
    <text evidence="2">The sequence shown here is derived from an EMBL/GenBank/DDBJ whole genome shotgun (WGS) entry which is preliminary data.</text>
</comment>
<sequence length="774" mass="87840">MRNVYFGLRQWDRYMDALTAVMYSLFNDTTALQQVFNLTAVPSRVVYSSNLPWFVNWLNELIFWIDHAQIKTPSRAGELVDVIHVMMRLYFIEGGTSVDSSHLQLTDLQTLVDTLQQVLRLYSTQLSTYENVRIDRIEKLLDTISILLEQCLAGQKVNSLDSNYAYFMNSVFYFLQQCGLNALTDGVPLQCLEFDISKDQSTSNYPFDAKVRVSKANGDNLLQCNQHCSSTNTNSRLDLDAIDFVWPDQWVSKDNTVVSGTDLTAIGVEDVSCVVFGLSGTTFDPTVSSPILSLDLFDTTSQRPSSGIGLSSKSACNAFEMSWTVPGTSLTTSLDLAQEYTVPECVSYYFSEKENNSIAWTSQKCGVVIYDHNTTQCACTQFNLFSVKQSSFATSYSAETLTNSLSLQSQILAANPIPLIVALLLVSCMLVGWYLLEWIWKQDSLPILAYTDSIFPDIRNEMYEQTTLKHVLSTLFSPDVDTVRKGVTIWWHTTREYHLFGGLFLARRHSNLTRSERLLFFGIFVVTMFFLAMMFFATKMQSMFGGTFCNMSTYDVNKDKGCTETWMMFIFSLVSCIPAYWMMGYFLFVRPLSQSFGDRVLEDAVDRVPSELTPPQWERYSSILTLAKLLWNTAQSLKTQLFPDQALTLQNQTAQTQSDAKGDDLSQDGPATSRQKSQKSLQVFFLKIKKKKTPFYLFIKYNFGFGRQLGDITQGLQNDLNVVVDAINFEETGQASADLIRRETLWERLRVSSVHLFVFLKLKQLTIAITTNTI</sequence>
<feature type="transmembrane region" description="Helical" evidence="1">
    <location>
        <begin position="417"/>
        <end position="436"/>
    </location>
</feature>
<dbReference type="EMBL" id="ASPP01004988">
    <property type="protein sequence ID" value="ETO31355.1"/>
    <property type="molecule type" value="Genomic_DNA"/>
</dbReference>
<name>X6NYF8_RETFI</name>
<evidence type="ECO:0000313" key="3">
    <source>
        <dbReference type="Proteomes" id="UP000023152"/>
    </source>
</evidence>
<protein>
    <submittedName>
        <fullName evidence="2">Uncharacterized protein</fullName>
    </submittedName>
</protein>
<feature type="transmembrane region" description="Helical" evidence="1">
    <location>
        <begin position="566"/>
        <end position="589"/>
    </location>
</feature>
<keyword evidence="1" id="KW-1133">Transmembrane helix</keyword>
<evidence type="ECO:0000256" key="1">
    <source>
        <dbReference type="SAM" id="Phobius"/>
    </source>
</evidence>
<dbReference type="AlphaFoldDB" id="X6NYF8"/>
<feature type="transmembrane region" description="Helical" evidence="1">
    <location>
        <begin position="518"/>
        <end position="537"/>
    </location>
</feature>
<keyword evidence="1" id="KW-0812">Transmembrane</keyword>